<keyword evidence="1" id="KW-0678">Repressor</keyword>
<comment type="caution">
    <text evidence="7">The sequence shown here is derived from an EMBL/GenBank/DDBJ whole genome shotgun (WGS) entry which is preliminary data.</text>
</comment>
<dbReference type="InterPro" id="IPR009057">
    <property type="entry name" value="Homeodomain-like_sf"/>
</dbReference>
<dbReference type="InterPro" id="IPR039538">
    <property type="entry name" value="BetI_C"/>
</dbReference>
<evidence type="ECO:0000256" key="4">
    <source>
        <dbReference type="ARBA" id="ARBA00023163"/>
    </source>
</evidence>
<dbReference type="EMBL" id="QKZL01000007">
    <property type="protein sequence ID" value="PZX16308.1"/>
    <property type="molecule type" value="Genomic_DNA"/>
</dbReference>
<dbReference type="InterPro" id="IPR001647">
    <property type="entry name" value="HTH_TetR"/>
</dbReference>
<accession>A0A2W7N8A2</accession>
<evidence type="ECO:0000259" key="6">
    <source>
        <dbReference type="PROSITE" id="PS50977"/>
    </source>
</evidence>
<reference evidence="7 8" key="1">
    <citation type="submission" date="2018-06" db="EMBL/GenBank/DDBJ databases">
        <title>Genomic Encyclopedia of Archaeal and Bacterial Type Strains, Phase II (KMG-II): from individual species to whole genera.</title>
        <authorList>
            <person name="Goeker M."/>
        </authorList>
    </citation>
    <scope>NUCLEOTIDE SEQUENCE [LARGE SCALE GENOMIC DNA]</scope>
    <source>
        <strain evidence="7 8">DSM 22009</strain>
    </source>
</reference>
<dbReference type="SUPFAM" id="SSF46689">
    <property type="entry name" value="Homeodomain-like"/>
    <property type="match status" value="1"/>
</dbReference>
<dbReference type="NCBIfam" id="NF001978">
    <property type="entry name" value="PRK00767.1"/>
    <property type="match status" value="1"/>
</dbReference>
<dbReference type="InterPro" id="IPR036271">
    <property type="entry name" value="Tet_transcr_reg_TetR-rel_C_sf"/>
</dbReference>
<dbReference type="PROSITE" id="PS50977">
    <property type="entry name" value="HTH_TETR_2"/>
    <property type="match status" value="1"/>
</dbReference>
<dbReference type="Pfam" id="PF00440">
    <property type="entry name" value="TetR_N"/>
    <property type="match status" value="1"/>
</dbReference>
<dbReference type="Pfam" id="PF13977">
    <property type="entry name" value="TetR_C_6"/>
    <property type="match status" value="1"/>
</dbReference>
<dbReference type="AlphaFoldDB" id="A0A2W7N8A2"/>
<gene>
    <name evidence="7" type="ORF">LX81_02160</name>
</gene>
<dbReference type="SUPFAM" id="SSF48498">
    <property type="entry name" value="Tetracyclin repressor-like, C-terminal domain"/>
    <property type="match status" value="1"/>
</dbReference>
<evidence type="ECO:0000313" key="8">
    <source>
        <dbReference type="Proteomes" id="UP000248916"/>
    </source>
</evidence>
<organism evidence="7 8">
    <name type="scientific">Palleronia aestuarii</name>
    <dbReference type="NCBI Taxonomy" id="568105"/>
    <lineage>
        <taxon>Bacteria</taxon>
        <taxon>Pseudomonadati</taxon>
        <taxon>Pseudomonadota</taxon>
        <taxon>Alphaproteobacteria</taxon>
        <taxon>Rhodobacterales</taxon>
        <taxon>Roseobacteraceae</taxon>
        <taxon>Palleronia</taxon>
    </lineage>
</organism>
<dbReference type="Gene3D" id="1.10.357.10">
    <property type="entry name" value="Tetracycline Repressor, domain 2"/>
    <property type="match status" value="1"/>
</dbReference>
<dbReference type="OrthoDB" id="7618612at2"/>
<evidence type="ECO:0000256" key="1">
    <source>
        <dbReference type="ARBA" id="ARBA00022491"/>
    </source>
</evidence>
<keyword evidence="8" id="KW-1185">Reference proteome</keyword>
<dbReference type="GO" id="GO:0003677">
    <property type="term" value="F:DNA binding"/>
    <property type="evidence" value="ECO:0007669"/>
    <property type="project" value="UniProtKB-UniRule"/>
</dbReference>
<feature type="DNA-binding region" description="H-T-H motif" evidence="5">
    <location>
        <begin position="30"/>
        <end position="49"/>
    </location>
</feature>
<keyword evidence="4" id="KW-0804">Transcription</keyword>
<keyword evidence="2" id="KW-0805">Transcription regulation</keyword>
<dbReference type="Proteomes" id="UP000248916">
    <property type="component" value="Unassembled WGS sequence"/>
</dbReference>
<proteinExistence type="predicted"/>
<evidence type="ECO:0000256" key="5">
    <source>
        <dbReference type="PROSITE-ProRule" id="PRU00335"/>
    </source>
</evidence>
<evidence type="ECO:0000256" key="3">
    <source>
        <dbReference type="ARBA" id="ARBA00023125"/>
    </source>
</evidence>
<name>A0A2W7N8A2_9RHOB</name>
<evidence type="ECO:0000256" key="2">
    <source>
        <dbReference type="ARBA" id="ARBA00023015"/>
    </source>
</evidence>
<sequence>MARPDSEGIRRKALVNAAIAQVGTSGLDVTVAAIARQAGMSPALAHHYFGGKAQMLEGAMRQILADYSSAVREGLSGSGDRLASIVSASVAPENFRPLTVAAWLVFYVEAQRSDWARRLLRIYQLRLRSNLRHALRSEGHPRAAEAAETVAALIDGTYLRAVTEPRFDGRAAVARILAAVRA</sequence>
<keyword evidence="3 5" id="KW-0238">DNA-binding</keyword>
<evidence type="ECO:0000313" key="7">
    <source>
        <dbReference type="EMBL" id="PZX16308.1"/>
    </source>
</evidence>
<dbReference type="RefSeq" id="WP_111537299.1">
    <property type="nucleotide sequence ID" value="NZ_QKZL01000007.1"/>
</dbReference>
<feature type="domain" description="HTH tetR-type" evidence="6">
    <location>
        <begin position="8"/>
        <end position="67"/>
    </location>
</feature>
<protein>
    <submittedName>
        <fullName evidence="7">TetR family transcriptional regulator</fullName>
    </submittedName>
</protein>